<dbReference type="Pfam" id="PF17035">
    <property type="entry name" value="BET"/>
    <property type="match status" value="1"/>
</dbReference>
<evidence type="ECO:0000256" key="2">
    <source>
        <dbReference type="PROSITE-ProRule" id="PRU00035"/>
    </source>
</evidence>
<dbReference type="PANTHER" id="PTHR22880:SF225">
    <property type="entry name" value="BROMODOMAIN-CONTAINING PROTEIN BET-1-RELATED"/>
    <property type="match status" value="1"/>
</dbReference>
<feature type="region of interest" description="Disordered" evidence="3">
    <location>
        <begin position="1"/>
        <end position="62"/>
    </location>
</feature>
<dbReference type="PROSITE" id="PS50014">
    <property type="entry name" value="BROMODOMAIN_2"/>
    <property type="match status" value="2"/>
</dbReference>
<dbReference type="PANTHER" id="PTHR22880">
    <property type="entry name" value="FALZ-RELATED BROMODOMAIN-CONTAINING PROTEINS"/>
    <property type="match status" value="1"/>
</dbReference>
<feature type="compositionally biased region" description="Polar residues" evidence="3">
    <location>
        <begin position="111"/>
        <end position="125"/>
    </location>
</feature>
<dbReference type="InterPro" id="IPR050935">
    <property type="entry name" value="Bromo_chromatin_reader"/>
</dbReference>
<feature type="region of interest" description="Disordered" evidence="3">
    <location>
        <begin position="766"/>
        <end position="825"/>
    </location>
</feature>
<gene>
    <name evidence="6" type="ORF">EPUS_00808</name>
</gene>
<feature type="compositionally biased region" description="Polar residues" evidence="3">
    <location>
        <begin position="944"/>
        <end position="954"/>
    </location>
</feature>
<dbReference type="SUPFAM" id="SSF47370">
    <property type="entry name" value="Bromodomain"/>
    <property type="match status" value="2"/>
</dbReference>
<dbReference type="eggNOG" id="KOG1474">
    <property type="taxonomic scope" value="Eukaryota"/>
</dbReference>
<feature type="compositionally biased region" description="Basic and acidic residues" evidence="3">
    <location>
        <begin position="1"/>
        <end position="17"/>
    </location>
</feature>
<feature type="domain" description="Bromo" evidence="4">
    <location>
        <begin position="415"/>
        <end position="487"/>
    </location>
</feature>
<dbReference type="GeneID" id="19235869"/>
<feature type="domain" description="Bromo" evidence="4">
    <location>
        <begin position="621"/>
        <end position="693"/>
    </location>
</feature>
<dbReference type="PROSITE" id="PS51525">
    <property type="entry name" value="NET"/>
    <property type="match status" value="1"/>
</dbReference>
<protein>
    <recommendedName>
        <fullName evidence="8">Bromo domain-containing protein</fullName>
    </recommendedName>
</protein>
<dbReference type="RefSeq" id="XP_007799779.1">
    <property type="nucleotide sequence ID" value="XM_007801588.1"/>
</dbReference>
<feature type="region of interest" description="Disordered" evidence="3">
    <location>
        <begin position="892"/>
        <end position="985"/>
    </location>
</feature>
<dbReference type="InterPro" id="IPR027353">
    <property type="entry name" value="NET_dom"/>
</dbReference>
<sequence length="1322" mass="145582">MEFSRRPEELAKAEGLSDRPPTPEPEKQLERYETHNVGAVASNAEDVQTPLPSKPAFSVATPPALDNLTELPLQPVQEIMTDSEPQTDRLVHPSTMDDTPHQNGRAHDAFPTTNGAPSPQMNGNLSSPPPSNPPQTESTTTDITLLASSSSLQASSSFDSFAPSTTQVGTQNSATTATPQDPIDPVSEVRPAPEQAPTSDMRSSPQPLPQESETALRIKNEKHQQDLANDPELAQGLAAGGNGPIERTISPQPASIPVEEQNALTFDMDISFDAAGHQPATMNPLAVTDIALPSPPPPSEPAHATLSADQPLAPAPASAAPESSGHLQVDRPMLDAPPSPGKISRDRDEEDDEEGPAAKRLKSEVAAMEPEFKVPEAPVRHSPADQRTTEQSPPADDMVTPARLGHMKKVIANLKKSAISQYFREPVNPVALQIPTYFDIIKQPMDLGTMDRKLKGSKYQSVSAFVADFNLIVDNTALFNGPNHNVTDSGVKMRHSFNNQMRQLPRADFVVPVKEEKKSAKTKEHPVRTASQRRPSTSQASIASTTRSPATPVSGTTFALNPQGIPLIRRDSTVGDGRPKRAIHPPKHRDQEFGPGRPRKKKFEWQLKFCREVINEMKKPKYYSFAQFFYLPVDPVALNIPNYHSVIKKPMDLDTVERKLENNQYERARDFEEDIRQIFKNCFLFNAPGEFVHTAGQQLEKVFEDKWATKDEWLASHEPASEPQSAGDEDEEDEASEDEDDDSNDERTDEIAQLKAQIAMMSQTIGNLQSAPKKKKKTTPPAPAVSKKSGKPKKKDKPTSFPAPQQTGKDKKKGSTKSKQEKEHFVTYNEKQYISTGISSLPDARMSEALKIIQSNVPSLKNTHETEIELDIDELPNHVLLKLLSFVKKYGEHAPPEPEPPQQPSYAAPMSATGKPKKNKPMSKQEQEQQIRELKGKLGVYDGGQTSPDPNRSVENAVESSDEDSEESEEDPDASTRALSEANASTSQALRSHLLQAATEELLKSSIRNIATRSVEKEDEEVLNFAPKQREIVGTISIILDEAPILDLHGDDYELLRPDIDAFHDHMEEIAIPVSASLQHQHDILCKIASSTSSPVEPASAKQVANSKRTLNKTVKNTTVSSSTPSLPALLYPLLPQIPPPTLHSSLPSLYNTTLQHSTTHLTLLRTVLTHLELTTHGLHARNTKARSAHLSTVASALAKRIEMVYLRYRNSMYNKDVQTALGNYQRHLEEVEGEVEERERFLKGVVDEFEGVGLGSELENGGEGEGKGKKGVMREVGRRYGEVLREIERVREEVERLEGGHRAVQQSRAAKKSGSERVGES</sequence>
<dbReference type="InterPro" id="IPR036427">
    <property type="entry name" value="Bromodomain-like_sf"/>
</dbReference>
<name>U1GQS5_ENDPU</name>
<dbReference type="HOGENOM" id="CLU_001499_2_1_1"/>
<dbReference type="Pfam" id="PF00439">
    <property type="entry name" value="Bromodomain"/>
    <property type="match status" value="2"/>
</dbReference>
<feature type="compositionally biased region" description="Polar residues" evidence="3">
    <location>
        <begin position="529"/>
        <end position="560"/>
    </location>
</feature>
<dbReference type="InterPro" id="IPR038336">
    <property type="entry name" value="NET_sf"/>
</dbReference>
<dbReference type="CDD" id="cd05499">
    <property type="entry name" value="Bromo_BDF1_2_II"/>
    <property type="match status" value="1"/>
</dbReference>
<feature type="compositionally biased region" description="Basic and acidic residues" evidence="3">
    <location>
        <begin position="568"/>
        <end position="579"/>
    </location>
</feature>
<dbReference type="Proteomes" id="UP000019373">
    <property type="component" value="Unassembled WGS sequence"/>
</dbReference>
<organism evidence="6 7">
    <name type="scientific">Endocarpon pusillum (strain Z07020 / HMAS-L-300199)</name>
    <name type="common">Lichen-forming fungus</name>
    <dbReference type="NCBI Taxonomy" id="1263415"/>
    <lineage>
        <taxon>Eukaryota</taxon>
        <taxon>Fungi</taxon>
        <taxon>Dikarya</taxon>
        <taxon>Ascomycota</taxon>
        <taxon>Pezizomycotina</taxon>
        <taxon>Eurotiomycetes</taxon>
        <taxon>Chaetothyriomycetidae</taxon>
        <taxon>Verrucariales</taxon>
        <taxon>Verrucariaceae</taxon>
        <taxon>Endocarpon</taxon>
    </lineage>
</organism>
<feature type="domain" description="NET" evidence="5">
    <location>
        <begin position="816"/>
        <end position="898"/>
    </location>
</feature>
<feature type="compositionally biased region" description="Polar residues" evidence="3">
    <location>
        <begin position="163"/>
        <end position="179"/>
    </location>
</feature>
<reference evidence="7" key="1">
    <citation type="journal article" date="2014" name="BMC Genomics">
        <title>Genome characteristics reveal the impact of lichenization on lichen-forming fungus Endocarpon pusillum Hedwig (Verrucariales, Ascomycota).</title>
        <authorList>
            <person name="Wang Y.-Y."/>
            <person name="Liu B."/>
            <person name="Zhang X.-Y."/>
            <person name="Zhou Q.-M."/>
            <person name="Zhang T."/>
            <person name="Li H."/>
            <person name="Yu Y.-F."/>
            <person name="Zhang X.-L."/>
            <person name="Hao X.-Y."/>
            <person name="Wang M."/>
            <person name="Wang L."/>
            <person name="Wei J.-C."/>
        </authorList>
    </citation>
    <scope>NUCLEOTIDE SEQUENCE [LARGE SCALE GENOMIC DNA]</scope>
    <source>
        <strain evidence="7">Z07020 / HMAS-L-300199</strain>
    </source>
</reference>
<keyword evidence="7" id="KW-1185">Reference proteome</keyword>
<evidence type="ECO:0000256" key="1">
    <source>
        <dbReference type="ARBA" id="ARBA00023117"/>
    </source>
</evidence>
<dbReference type="GO" id="GO:0006355">
    <property type="term" value="P:regulation of DNA-templated transcription"/>
    <property type="evidence" value="ECO:0007669"/>
    <property type="project" value="TreeGrafter"/>
</dbReference>
<evidence type="ECO:0000256" key="3">
    <source>
        <dbReference type="SAM" id="MobiDB-lite"/>
    </source>
</evidence>
<dbReference type="GO" id="GO:0006338">
    <property type="term" value="P:chromatin remodeling"/>
    <property type="evidence" value="ECO:0007669"/>
    <property type="project" value="TreeGrafter"/>
</dbReference>
<feature type="compositionally biased region" description="Basic and acidic residues" evidence="3">
    <location>
        <begin position="370"/>
        <end position="388"/>
    </location>
</feature>
<feature type="region of interest" description="Disordered" evidence="3">
    <location>
        <begin position="1297"/>
        <end position="1322"/>
    </location>
</feature>
<dbReference type="Gene3D" id="1.20.1270.220">
    <property type="match status" value="1"/>
</dbReference>
<dbReference type="OMA" id="ERYETHN"/>
<feature type="compositionally biased region" description="Basic and acidic residues" evidence="3">
    <location>
        <begin position="24"/>
        <end position="34"/>
    </location>
</feature>
<dbReference type="Gene3D" id="1.20.920.10">
    <property type="entry name" value="Bromodomain-like"/>
    <property type="match status" value="2"/>
</dbReference>
<evidence type="ECO:0008006" key="8">
    <source>
        <dbReference type="Google" id="ProtNLM"/>
    </source>
</evidence>
<dbReference type="SMART" id="SM00297">
    <property type="entry name" value="BROMO"/>
    <property type="match status" value="2"/>
</dbReference>
<evidence type="ECO:0000259" key="4">
    <source>
        <dbReference type="PROSITE" id="PS50014"/>
    </source>
</evidence>
<feature type="compositionally biased region" description="Polar residues" evidence="3">
    <location>
        <begin position="196"/>
        <end position="213"/>
    </location>
</feature>
<evidence type="ECO:0000313" key="7">
    <source>
        <dbReference type="Proteomes" id="UP000019373"/>
    </source>
</evidence>
<dbReference type="InterPro" id="IPR001487">
    <property type="entry name" value="Bromodomain"/>
</dbReference>
<feature type="region of interest" description="Disordered" evidence="3">
    <location>
        <begin position="78"/>
        <end position="253"/>
    </location>
</feature>
<feature type="compositionally biased region" description="Acidic residues" evidence="3">
    <location>
        <begin position="727"/>
        <end position="744"/>
    </location>
</feature>
<dbReference type="EMBL" id="KE720872">
    <property type="protein sequence ID" value="ERF74678.1"/>
    <property type="molecule type" value="Genomic_DNA"/>
</dbReference>
<evidence type="ECO:0000259" key="5">
    <source>
        <dbReference type="PROSITE" id="PS51525"/>
    </source>
</evidence>
<feature type="compositionally biased region" description="Acidic residues" evidence="3">
    <location>
        <begin position="960"/>
        <end position="973"/>
    </location>
</feature>
<feature type="region of interest" description="Disordered" evidence="3">
    <location>
        <begin position="514"/>
        <end position="598"/>
    </location>
</feature>
<feature type="compositionally biased region" description="Low complexity" evidence="3">
    <location>
        <begin position="307"/>
        <end position="324"/>
    </location>
</feature>
<proteinExistence type="predicted"/>
<dbReference type="GO" id="GO:0005634">
    <property type="term" value="C:nucleus"/>
    <property type="evidence" value="ECO:0007669"/>
    <property type="project" value="TreeGrafter"/>
</dbReference>
<feature type="region of interest" description="Disordered" evidence="3">
    <location>
        <begin position="288"/>
        <end position="400"/>
    </location>
</feature>
<feature type="compositionally biased region" description="Basic and acidic residues" evidence="3">
    <location>
        <begin position="514"/>
        <end position="527"/>
    </location>
</feature>
<dbReference type="PROSITE" id="PS00633">
    <property type="entry name" value="BROMODOMAIN_1"/>
    <property type="match status" value="1"/>
</dbReference>
<feature type="compositionally biased region" description="Low complexity" evidence="3">
    <location>
        <begin position="134"/>
        <end position="162"/>
    </location>
</feature>
<feature type="region of interest" description="Disordered" evidence="3">
    <location>
        <begin position="716"/>
        <end position="747"/>
    </location>
</feature>
<dbReference type="InterPro" id="IPR018359">
    <property type="entry name" value="Bromodomain_CS"/>
</dbReference>
<dbReference type="OrthoDB" id="784962at2759"/>
<feature type="compositionally biased region" description="Basic and acidic residues" evidence="3">
    <location>
        <begin position="923"/>
        <end position="936"/>
    </location>
</feature>
<keyword evidence="1 2" id="KW-0103">Bromodomain</keyword>
<feature type="compositionally biased region" description="Basic and acidic residues" evidence="3">
    <location>
        <begin position="214"/>
        <end position="225"/>
    </location>
</feature>
<dbReference type="GO" id="GO:0000785">
    <property type="term" value="C:chromatin"/>
    <property type="evidence" value="ECO:0007669"/>
    <property type="project" value="TreeGrafter"/>
</dbReference>
<evidence type="ECO:0000313" key="6">
    <source>
        <dbReference type="EMBL" id="ERF74678.1"/>
    </source>
</evidence>
<accession>U1GQS5</accession>
<dbReference type="PRINTS" id="PR00503">
    <property type="entry name" value="BROMODOMAIN"/>
</dbReference>